<feature type="compositionally biased region" description="Basic and acidic residues" evidence="2">
    <location>
        <begin position="371"/>
        <end position="381"/>
    </location>
</feature>
<feature type="domain" description="G-patch" evidence="3">
    <location>
        <begin position="152"/>
        <end position="198"/>
    </location>
</feature>
<dbReference type="GO" id="GO:0005730">
    <property type="term" value="C:nucleolus"/>
    <property type="evidence" value="ECO:0007669"/>
    <property type="project" value="TreeGrafter"/>
</dbReference>
<dbReference type="SMART" id="SM00443">
    <property type="entry name" value="G_patch"/>
    <property type="match status" value="1"/>
</dbReference>
<feature type="region of interest" description="Disordered" evidence="2">
    <location>
        <begin position="22"/>
        <end position="130"/>
    </location>
</feature>
<reference evidence="4 5" key="1">
    <citation type="submission" date="2024-04" db="EMBL/GenBank/DDBJ databases">
        <authorList>
            <person name="Waldvogel A.-M."/>
            <person name="Schoenle A."/>
        </authorList>
    </citation>
    <scope>NUCLEOTIDE SEQUENCE [LARGE SCALE GENOMIC DNA]</scope>
</reference>
<name>A0AAV2JSB2_KNICA</name>
<organism evidence="4 5">
    <name type="scientific">Knipowitschia caucasica</name>
    <name type="common">Caucasian dwarf goby</name>
    <name type="synonym">Pomatoschistus caucasicus</name>
    <dbReference type="NCBI Taxonomy" id="637954"/>
    <lineage>
        <taxon>Eukaryota</taxon>
        <taxon>Metazoa</taxon>
        <taxon>Chordata</taxon>
        <taxon>Craniata</taxon>
        <taxon>Vertebrata</taxon>
        <taxon>Euteleostomi</taxon>
        <taxon>Actinopterygii</taxon>
        <taxon>Neopterygii</taxon>
        <taxon>Teleostei</taxon>
        <taxon>Neoteleostei</taxon>
        <taxon>Acanthomorphata</taxon>
        <taxon>Gobiaria</taxon>
        <taxon>Gobiiformes</taxon>
        <taxon>Gobioidei</taxon>
        <taxon>Gobiidae</taxon>
        <taxon>Gobiinae</taxon>
        <taxon>Knipowitschia</taxon>
    </lineage>
</organism>
<dbReference type="PANTHER" id="PTHR23149">
    <property type="entry name" value="G PATCH DOMAIN CONTAINING PROTEIN"/>
    <property type="match status" value="1"/>
</dbReference>
<sequence length="394" mass="44821">MKKMLKTIETLSEKVEHLQLAVDRQHRDKNNYTHRYRSYTPEGPREDRRDYSSRSYRSSPRRQDYDLASHHSSRREGENYRRLGSSDRLPRQSHSSERGNNNRGRSPDRYESRRYRSPSPGRVRFERKAEARASLRKTRLIMAESGPEKTQRLAFAERQLLRHGWEHGKGLGRDEKGISEAIKVKVKCDKGGLGHKEGDQFTFHWWDHVFNQTSASLQVESSQGGTTLKSNGQTQGSISSKIPLKASLAKDKLYGAFVKSATVLSGTVENTQSNSSCSSDEEDLDLSSVKALSDAALVKACGGRTAHKGARHGLKMSAKLARLEQQEAEFMAKYEKTRQSKERQVCEVTESTTCLNAEEMPEVKRKKKNRVKAEKEIKDVQEATPPPKRKKSKE</sequence>
<feature type="compositionally biased region" description="Basic and acidic residues" evidence="2">
    <location>
        <begin position="43"/>
        <end position="52"/>
    </location>
</feature>
<dbReference type="Proteomes" id="UP001497482">
    <property type="component" value="Chromosome 14"/>
</dbReference>
<accession>A0AAV2JSB2</accession>
<feature type="compositionally biased region" description="Basic and acidic residues" evidence="2">
    <location>
        <begin position="61"/>
        <end position="97"/>
    </location>
</feature>
<protein>
    <recommendedName>
        <fullName evidence="1">G patch domain-containing protein 4</fullName>
    </recommendedName>
</protein>
<evidence type="ECO:0000256" key="2">
    <source>
        <dbReference type="SAM" id="MobiDB-lite"/>
    </source>
</evidence>
<dbReference type="PROSITE" id="PS50174">
    <property type="entry name" value="G_PATCH"/>
    <property type="match status" value="1"/>
</dbReference>
<feature type="compositionally biased region" description="Basic and acidic residues" evidence="2">
    <location>
        <begin position="105"/>
        <end position="114"/>
    </location>
</feature>
<proteinExistence type="predicted"/>
<evidence type="ECO:0000313" key="5">
    <source>
        <dbReference type="Proteomes" id="UP001497482"/>
    </source>
</evidence>
<evidence type="ECO:0000259" key="3">
    <source>
        <dbReference type="PROSITE" id="PS50174"/>
    </source>
</evidence>
<feature type="compositionally biased region" description="Basic and acidic residues" evidence="2">
    <location>
        <begin position="22"/>
        <end position="31"/>
    </location>
</feature>
<dbReference type="GO" id="GO:0003676">
    <property type="term" value="F:nucleic acid binding"/>
    <property type="evidence" value="ECO:0007669"/>
    <property type="project" value="InterPro"/>
</dbReference>
<dbReference type="InterPro" id="IPR050656">
    <property type="entry name" value="PINX1"/>
</dbReference>
<feature type="region of interest" description="Disordered" evidence="2">
    <location>
        <begin position="356"/>
        <end position="394"/>
    </location>
</feature>
<dbReference type="PANTHER" id="PTHR23149:SF9">
    <property type="entry name" value="G PATCH DOMAIN-CONTAINING PROTEIN 4"/>
    <property type="match status" value="1"/>
</dbReference>
<evidence type="ECO:0000313" key="4">
    <source>
        <dbReference type="EMBL" id="CAL1580561.1"/>
    </source>
</evidence>
<keyword evidence="5" id="KW-1185">Reference proteome</keyword>
<dbReference type="Pfam" id="PF01585">
    <property type="entry name" value="G-patch"/>
    <property type="match status" value="1"/>
</dbReference>
<dbReference type="AlphaFoldDB" id="A0AAV2JSB2"/>
<evidence type="ECO:0000256" key="1">
    <source>
        <dbReference type="ARBA" id="ARBA00040365"/>
    </source>
</evidence>
<dbReference type="EMBL" id="OZ035836">
    <property type="protein sequence ID" value="CAL1580561.1"/>
    <property type="molecule type" value="Genomic_DNA"/>
</dbReference>
<dbReference type="InterPro" id="IPR000467">
    <property type="entry name" value="G_patch_dom"/>
</dbReference>
<gene>
    <name evidence="4" type="ORF">KC01_LOCUS11387</name>
</gene>